<keyword evidence="3" id="KW-1185">Reference proteome</keyword>
<gene>
    <name evidence="2" type="ORF">PXEA_LOCUS12348</name>
</gene>
<reference evidence="2" key="1">
    <citation type="submission" date="2018-11" db="EMBL/GenBank/DDBJ databases">
        <authorList>
            <consortium name="Pathogen Informatics"/>
        </authorList>
    </citation>
    <scope>NUCLEOTIDE SEQUENCE</scope>
</reference>
<comment type="caution">
    <text evidence="2">The sequence shown here is derived from an EMBL/GenBank/DDBJ whole genome shotgun (WGS) entry which is preliminary data.</text>
</comment>
<accession>A0A448WS64</accession>
<proteinExistence type="predicted"/>
<feature type="region of interest" description="Disordered" evidence="1">
    <location>
        <begin position="34"/>
        <end position="54"/>
    </location>
</feature>
<evidence type="ECO:0000313" key="2">
    <source>
        <dbReference type="EMBL" id="VEL18908.1"/>
    </source>
</evidence>
<evidence type="ECO:0000313" key="3">
    <source>
        <dbReference type="Proteomes" id="UP000784294"/>
    </source>
</evidence>
<protein>
    <submittedName>
        <fullName evidence="2">Uncharacterized protein</fullName>
    </submittedName>
</protein>
<dbReference type="OrthoDB" id="10023951at2759"/>
<dbReference type="EMBL" id="CAAALY010039265">
    <property type="protein sequence ID" value="VEL18908.1"/>
    <property type="molecule type" value="Genomic_DNA"/>
</dbReference>
<dbReference type="AlphaFoldDB" id="A0A448WS64"/>
<evidence type="ECO:0000256" key="1">
    <source>
        <dbReference type="SAM" id="MobiDB-lite"/>
    </source>
</evidence>
<name>A0A448WS64_9PLAT</name>
<organism evidence="2 3">
    <name type="scientific">Protopolystoma xenopodis</name>
    <dbReference type="NCBI Taxonomy" id="117903"/>
    <lineage>
        <taxon>Eukaryota</taxon>
        <taxon>Metazoa</taxon>
        <taxon>Spiralia</taxon>
        <taxon>Lophotrochozoa</taxon>
        <taxon>Platyhelminthes</taxon>
        <taxon>Monogenea</taxon>
        <taxon>Polyopisthocotylea</taxon>
        <taxon>Polystomatidea</taxon>
        <taxon>Polystomatidae</taxon>
        <taxon>Protopolystoma</taxon>
    </lineage>
</organism>
<dbReference type="Proteomes" id="UP000784294">
    <property type="component" value="Unassembled WGS sequence"/>
</dbReference>
<sequence length="183" mass="19931">MAIGQTRLLVAERLLQFQNFCRLALSHASVQTSAQSVTQQPRQQPLDPASMPPDGLADSVVMLPELASKFVPFERQIHADDIAGFWALVSIQVDQLLASFARLLRDPSKTTQPEETTFTKSGVRVHKRLPAVNASCEPVSVTNEHAARVVRTKEMTTRGQFPAGGQAKIRSKIGEEAAVSSAI</sequence>